<dbReference type="AlphaFoldDB" id="H8KTC2"/>
<dbReference type="EMBL" id="CP003349">
    <property type="protein sequence ID" value="AFD06259.1"/>
    <property type="molecule type" value="Genomic_DNA"/>
</dbReference>
<dbReference type="KEGG" id="scn:Solca_1155"/>
<name>H8KTC2_SOLCM</name>
<accession>H8KTC2</accession>
<dbReference type="HOGENOM" id="CLU_3140750_0_0_10"/>
<evidence type="ECO:0000313" key="2">
    <source>
        <dbReference type="Proteomes" id="UP000007590"/>
    </source>
</evidence>
<protein>
    <submittedName>
        <fullName evidence="1">Uncharacterized protein</fullName>
    </submittedName>
</protein>
<reference evidence="1" key="1">
    <citation type="submission" date="2012-02" db="EMBL/GenBank/DDBJ databases">
        <title>The complete genome of Solitalea canadensis DSM 3403.</title>
        <authorList>
            <consortium name="US DOE Joint Genome Institute (JGI-PGF)"/>
            <person name="Lucas S."/>
            <person name="Copeland A."/>
            <person name="Lapidus A."/>
            <person name="Glavina del Rio T."/>
            <person name="Dalin E."/>
            <person name="Tice H."/>
            <person name="Bruce D."/>
            <person name="Goodwin L."/>
            <person name="Pitluck S."/>
            <person name="Peters L."/>
            <person name="Ovchinnikova G."/>
            <person name="Lu M."/>
            <person name="Kyrpides N."/>
            <person name="Mavromatis K."/>
            <person name="Ivanova N."/>
            <person name="Brettin T."/>
            <person name="Detter J.C."/>
            <person name="Han C."/>
            <person name="Larimer F."/>
            <person name="Land M."/>
            <person name="Hauser L."/>
            <person name="Markowitz V."/>
            <person name="Cheng J.-F."/>
            <person name="Hugenholtz P."/>
            <person name="Woyke T."/>
            <person name="Wu D."/>
            <person name="Spring S."/>
            <person name="Schroeder M."/>
            <person name="Kopitz M."/>
            <person name="Brambilla E."/>
            <person name="Klenk H.-P."/>
            <person name="Eisen J.A."/>
        </authorList>
    </citation>
    <scope>NUCLEOTIDE SEQUENCE</scope>
    <source>
        <strain evidence="1">DSM 3403</strain>
    </source>
</reference>
<organism evidence="1 2">
    <name type="scientific">Solitalea canadensis (strain ATCC 29591 / DSM 3403 / JCM 21819 / LMG 8368 / NBRC 15130 / NCIMB 12057 / USAM 9D)</name>
    <name type="common">Flexibacter canadensis</name>
    <dbReference type="NCBI Taxonomy" id="929556"/>
    <lineage>
        <taxon>Bacteria</taxon>
        <taxon>Pseudomonadati</taxon>
        <taxon>Bacteroidota</taxon>
        <taxon>Sphingobacteriia</taxon>
        <taxon>Sphingobacteriales</taxon>
        <taxon>Sphingobacteriaceae</taxon>
        <taxon>Solitalea</taxon>
    </lineage>
</organism>
<dbReference type="Proteomes" id="UP000007590">
    <property type="component" value="Chromosome"/>
</dbReference>
<gene>
    <name evidence="1" type="ordered locus">Solca_1155</name>
</gene>
<proteinExistence type="predicted"/>
<sequence length="49" mass="5483">MKTNELSNNAIVNIDTTYPSDSLRKLKTLIGTEILIQVLRTIAIGIFHL</sequence>
<keyword evidence="2" id="KW-1185">Reference proteome</keyword>
<evidence type="ECO:0000313" key="1">
    <source>
        <dbReference type="EMBL" id="AFD06259.1"/>
    </source>
</evidence>